<reference evidence="5 6" key="1">
    <citation type="journal article" date="2020" name="Int. J. Syst. Evol. Microbiol.">
        <title>Novel acetic acid bacteria from cider fermentations: Acetobacter conturbans sp. nov. and Acetobacter fallax sp. nov.</title>
        <authorList>
            <person name="Sombolestani A.S."/>
            <person name="Cleenwerck I."/>
            <person name="Cnockaert M."/>
            <person name="Borremans W."/>
            <person name="Wieme A.D."/>
            <person name="De Vuyst L."/>
            <person name="Vandamme P."/>
        </authorList>
    </citation>
    <scope>NUCLEOTIDE SEQUENCE [LARGE SCALE GENOMIC DNA]</scope>
    <source>
        <strain evidence="5 6">LMG 30640</strain>
    </source>
</reference>
<dbReference type="Gene3D" id="3.90.180.10">
    <property type="entry name" value="Medium-chain alcohol dehydrogenases, catalytic domain"/>
    <property type="match status" value="1"/>
</dbReference>
<evidence type="ECO:0000256" key="3">
    <source>
        <dbReference type="SAM" id="MobiDB-lite"/>
    </source>
</evidence>
<dbReference type="Gene3D" id="3.40.50.720">
    <property type="entry name" value="NAD(P)-binding Rossmann-like Domain"/>
    <property type="match status" value="1"/>
</dbReference>
<evidence type="ECO:0000256" key="1">
    <source>
        <dbReference type="ARBA" id="ARBA00022857"/>
    </source>
</evidence>
<keyword evidence="6" id="KW-1185">Reference proteome</keyword>
<evidence type="ECO:0000313" key="6">
    <source>
        <dbReference type="Proteomes" id="UP000635278"/>
    </source>
</evidence>
<evidence type="ECO:0000259" key="4">
    <source>
        <dbReference type="Pfam" id="PF00107"/>
    </source>
</evidence>
<dbReference type="Pfam" id="PF00107">
    <property type="entry name" value="ADH_zinc_N"/>
    <property type="match status" value="1"/>
</dbReference>
<dbReference type="InterPro" id="IPR013149">
    <property type="entry name" value="ADH-like_C"/>
</dbReference>
<dbReference type="InterPro" id="IPR011032">
    <property type="entry name" value="GroES-like_sf"/>
</dbReference>
<protein>
    <submittedName>
        <fullName evidence="5">Zinc-binding dehydrogenase</fullName>
    </submittedName>
</protein>
<keyword evidence="1" id="KW-0521">NADP</keyword>
<dbReference type="EMBL" id="WOTB01000002">
    <property type="protein sequence ID" value="NHN83339.1"/>
    <property type="molecule type" value="Genomic_DNA"/>
</dbReference>
<evidence type="ECO:0000313" key="5">
    <source>
        <dbReference type="EMBL" id="NHN83339.1"/>
    </source>
</evidence>
<dbReference type="Proteomes" id="UP000635278">
    <property type="component" value="Unassembled WGS sequence"/>
</dbReference>
<accession>A0ABX0JIW4</accession>
<proteinExistence type="predicted"/>
<keyword evidence="2" id="KW-0560">Oxidoreductase</keyword>
<sequence>MVVVRKADAAGGPRCSVQGGRASGPARPGEVLVRHAAIGVNFVDTYYRSGLYPCSDCCLIPGNEAAGSWRRSEEALNISRWETGSSIHPPPVLTGPNVRWMLVRIPDGIDDVTAAAVFLKGLTVRYLVTDSYLVSSGEFALVHAAASRVGLLLGQWRASLAAVAIGVAGGPEKAALAAHHGYAHVIDYNSDDIVANVTRLTGVPLCAAAYDSVGRTTWRVSLACLRTRGTFVSFGQSSGPVTDFRVSDLARGAFMGHPAKAFRFYSRTAGIAAEISGTVREDPGWCSEGGCRDTASAL</sequence>
<organism evidence="5 6">
    <name type="scientific">Acetobacter musti</name>
    <dbReference type="NCBI Taxonomy" id="864732"/>
    <lineage>
        <taxon>Bacteria</taxon>
        <taxon>Pseudomonadati</taxon>
        <taxon>Pseudomonadota</taxon>
        <taxon>Alphaproteobacteria</taxon>
        <taxon>Acetobacterales</taxon>
        <taxon>Acetobacteraceae</taxon>
        <taxon>Acetobacter</taxon>
    </lineage>
</organism>
<gene>
    <name evidence="5" type="ORF">GOB93_01620</name>
</gene>
<name>A0ABX0JIW4_9PROT</name>
<dbReference type="InterPro" id="IPR036291">
    <property type="entry name" value="NAD(P)-bd_dom_sf"/>
</dbReference>
<feature type="domain" description="Alcohol dehydrogenase-like C-terminal" evidence="4">
    <location>
        <begin position="149"/>
        <end position="250"/>
    </location>
</feature>
<evidence type="ECO:0000256" key="2">
    <source>
        <dbReference type="ARBA" id="ARBA00023002"/>
    </source>
</evidence>
<dbReference type="SUPFAM" id="SSF50129">
    <property type="entry name" value="GroES-like"/>
    <property type="match status" value="1"/>
</dbReference>
<dbReference type="PANTHER" id="PTHR48106">
    <property type="entry name" value="QUINONE OXIDOREDUCTASE PIG3-RELATED"/>
    <property type="match status" value="1"/>
</dbReference>
<feature type="region of interest" description="Disordered" evidence="3">
    <location>
        <begin position="1"/>
        <end position="24"/>
    </location>
</feature>
<dbReference type="PANTHER" id="PTHR48106:SF13">
    <property type="entry name" value="QUINONE OXIDOREDUCTASE-RELATED"/>
    <property type="match status" value="1"/>
</dbReference>
<comment type="caution">
    <text evidence="5">The sequence shown here is derived from an EMBL/GenBank/DDBJ whole genome shotgun (WGS) entry which is preliminary data.</text>
</comment>
<dbReference type="SUPFAM" id="SSF51735">
    <property type="entry name" value="NAD(P)-binding Rossmann-fold domains"/>
    <property type="match status" value="1"/>
</dbReference>